<evidence type="ECO:0000313" key="15">
    <source>
        <dbReference type="Proteomes" id="UP000310708"/>
    </source>
</evidence>
<accession>A0A4T0M206</accession>
<dbReference type="Proteomes" id="UP000310708">
    <property type="component" value="Unassembled WGS sequence"/>
</dbReference>
<dbReference type="EMBL" id="SPRX01000020">
    <property type="protein sequence ID" value="TIC65841.1"/>
    <property type="molecule type" value="Genomic_DNA"/>
</dbReference>
<evidence type="ECO:0000256" key="4">
    <source>
        <dbReference type="ARBA" id="ARBA00012614"/>
    </source>
</evidence>
<evidence type="ECO:0000313" key="14">
    <source>
        <dbReference type="EMBL" id="TIC65841.1"/>
    </source>
</evidence>
<sequence>MTKSVLITVGSTKFDNLIAQLAGISKALSKQGYDRLVVQHGKSPLPKELPGNVKEAFNYVDNLSEYINQSDLVISHGGTGTIIETLRSQKKLIAINNDSLSEDHQRELIRKLAELGYCIDSNVETLIDTINSNSIDEFTPVRFPEFNAERVRRFIHREAGIPL</sequence>
<dbReference type="InterPro" id="IPR007235">
    <property type="entry name" value="Glyco_trans_28_C"/>
</dbReference>
<evidence type="ECO:0000256" key="5">
    <source>
        <dbReference type="ARBA" id="ARBA00017468"/>
    </source>
</evidence>
<gene>
    <name evidence="12" type="primary">ALG13</name>
    <name evidence="14" type="ORF">E3Q01_01955</name>
</gene>
<evidence type="ECO:0000256" key="1">
    <source>
        <dbReference type="ARBA" id="ARBA00004240"/>
    </source>
</evidence>
<dbReference type="GO" id="GO:0004577">
    <property type="term" value="F:N-acetylglucosaminyldiphosphodolichol N-acetylglucosaminyltransferase activity"/>
    <property type="evidence" value="ECO:0007669"/>
    <property type="project" value="UniProtKB-EC"/>
</dbReference>
<comment type="function">
    <text evidence="9 12">Involved in protein N-glycosylation. Essential for the second step of the dolichol-linked oligosaccharide pathway.</text>
</comment>
<feature type="domain" description="Glycosyl transferase family 28 C-terminal" evidence="13">
    <location>
        <begin position="5"/>
        <end position="126"/>
    </location>
</feature>
<protein>
    <recommendedName>
        <fullName evidence="5 12">UDP-N-acetylglucosamine transferase subunit ALG13</fullName>
        <ecNumber evidence="4 12">2.4.1.141</ecNumber>
    </recommendedName>
    <alternativeName>
        <fullName evidence="10 12">Asparagine-linked glycosylation protein 13</fullName>
    </alternativeName>
</protein>
<evidence type="ECO:0000259" key="13">
    <source>
        <dbReference type="Pfam" id="PF04101"/>
    </source>
</evidence>
<dbReference type="SUPFAM" id="SSF53756">
    <property type="entry name" value="UDP-Glycosyltransferase/glycogen phosphorylase"/>
    <property type="match status" value="1"/>
</dbReference>
<dbReference type="AlphaFoldDB" id="A0A4T0M206"/>
<evidence type="ECO:0000256" key="6">
    <source>
        <dbReference type="ARBA" id="ARBA00022676"/>
    </source>
</evidence>
<evidence type="ECO:0000256" key="11">
    <source>
        <dbReference type="ARBA" id="ARBA00048184"/>
    </source>
</evidence>
<dbReference type="Gene3D" id="3.40.50.2000">
    <property type="entry name" value="Glycogen Phosphorylase B"/>
    <property type="match status" value="1"/>
</dbReference>
<organism evidence="14 15">
    <name type="scientific">Wallemia mellicola</name>
    <dbReference type="NCBI Taxonomy" id="1708541"/>
    <lineage>
        <taxon>Eukaryota</taxon>
        <taxon>Fungi</taxon>
        <taxon>Dikarya</taxon>
        <taxon>Basidiomycota</taxon>
        <taxon>Wallemiomycotina</taxon>
        <taxon>Wallemiomycetes</taxon>
        <taxon>Wallemiales</taxon>
        <taxon>Wallemiaceae</taxon>
        <taxon>Wallemia</taxon>
    </lineage>
</organism>
<evidence type="ECO:0000256" key="12">
    <source>
        <dbReference type="RuleBase" id="RU362128"/>
    </source>
</evidence>
<reference evidence="14 15" key="1">
    <citation type="submission" date="2019-03" db="EMBL/GenBank/DDBJ databases">
        <title>Sequencing 25 genomes of Wallemia mellicola.</title>
        <authorList>
            <person name="Gostincar C."/>
        </authorList>
    </citation>
    <scope>NUCLEOTIDE SEQUENCE [LARGE SCALE GENOMIC DNA]</scope>
    <source>
        <strain evidence="14 15">EXF-757</strain>
    </source>
</reference>
<keyword evidence="6 12" id="KW-0328">Glycosyltransferase</keyword>
<name>A0A4T0M206_9BASI</name>
<dbReference type="PANTHER" id="PTHR12867:SF6">
    <property type="entry name" value="N-ACETYLGLUCOSAMINYLDIPHOSPHODOLICHOL N-ACETYLGLUCOSAMINYLTRANSFERASE"/>
    <property type="match status" value="1"/>
</dbReference>
<dbReference type="PANTHER" id="PTHR12867">
    <property type="entry name" value="GLYCOSYL TRANSFERASE-RELATED"/>
    <property type="match status" value="1"/>
</dbReference>
<comment type="caution">
    <text evidence="14">The sequence shown here is derived from an EMBL/GenBank/DDBJ whole genome shotgun (WGS) entry which is preliminary data.</text>
</comment>
<evidence type="ECO:0000256" key="3">
    <source>
        <dbReference type="ARBA" id="ARBA00011198"/>
    </source>
</evidence>
<dbReference type="EC" id="2.4.1.141" evidence="4 12"/>
<dbReference type="GO" id="GO:0005783">
    <property type="term" value="C:endoplasmic reticulum"/>
    <property type="evidence" value="ECO:0007669"/>
    <property type="project" value="UniProtKB-SubCell"/>
</dbReference>
<proteinExistence type="inferred from homology"/>
<dbReference type="Pfam" id="PF04101">
    <property type="entry name" value="Glyco_tran_28_C"/>
    <property type="match status" value="1"/>
</dbReference>
<comment type="subcellular location">
    <subcellularLocation>
        <location evidence="1 12">Endoplasmic reticulum</location>
    </subcellularLocation>
</comment>
<keyword evidence="7 12" id="KW-0808">Transferase</keyword>
<comment type="similarity">
    <text evidence="2 12">Belongs to the glycosyltransferase 28 family.</text>
</comment>
<dbReference type="InterPro" id="IPR039042">
    <property type="entry name" value="Alg13-like"/>
</dbReference>
<evidence type="ECO:0000256" key="2">
    <source>
        <dbReference type="ARBA" id="ARBA00006962"/>
    </source>
</evidence>
<dbReference type="GO" id="GO:0006488">
    <property type="term" value="P:dolichol-linked oligosaccharide biosynthetic process"/>
    <property type="evidence" value="ECO:0007669"/>
    <property type="project" value="InterPro"/>
</dbReference>
<evidence type="ECO:0000256" key="9">
    <source>
        <dbReference type="ARBA" id="ARBA00024804"/>
    </source>
</evidence>
<comment type="catalytic activity">
    <reaction evidence="11">
        <text>an N-acetyl-alpha-D-glucosaminyl-diphospho-di-trans,poly-cis-dolichol + UDP-N-acetyl-alpha-D-glucosamine = an N,N'-diacetylchitobiosyl-diphospho-di-trans,poly-cis-dolichol + UDP + H(+)</text>
        <dbReference type="Rhea" id="RHEA:23380"/>
        <dbReference type="Rhea" id="RHEA-COMP:19507"/>
        <dbReference type="Rhea" id="RHEA-COMP:19510"/>
        <dbReference type="ChEBI" id="CHEBI:15378"/>
        <dbReference type="ChEBI" id="CHEBI:57269"/>
        <dbReference type="ChEBI" id="CHEBI:57705"/>
        <dbReference type="ChEBI" id="CHEBI:58223"/>
        <dbReference type="ChEBI" id="CHEBI:58427"/>
        <dbReference type="EC" id="2.4.1.141"/>
    </reaction>
</comment>
<comment type="subunit">
    <text evidence="3 12">Heterodimer with ALG14 to form a functional enzyme.</text>
</comment>
<keyword evidence="8 12" id="KW-0256">Endoplasmic reticulum</keyword>
<evidence type="ECO:0000256" key="8">
    <source>
        <dbReference type="ARBA" id="ARBA00022824"/>
    </source>
</evidence>
<evidence type="ECO:0000256" key="7">
    <source>
        <dbReference type="ARBA" id="ARBA00022679"/>
    </source>
</evidence>
<evidence type="ECO:0000256" key="10">
    <source>
        <dbReference type="ARBA" id="ARBA00032061"/>
    </source>
</evidence>